<gene>
    <name evidence="10" type="primary">fmt</name>
    <name evidence="10" type="ordered locus">RIEPE_0423</name>
</gene>
<dbReference type="Gene3D" id="3.40.50.170">
    <property type="entry name" value="Formyl transferase, N-terminal domain"/>
    <property type="match status" value="1"/>
</dbReference>
<dbReference type="STRING" id="515618.RIEPE_0423"/>
<dbReference type="CDD" id="cd08646">
    <property type="entry name" value="FMT_core_Met-tRNA-FMT_N"/>
    <property type="match status" value="1"/>
</dbReference>
<reference evidence="10" key="1">
    <citation type="submission" date="2008-05" db="EMBL/GenBank/DDBJ databases">
        <title>Genome sequence of Riesia pediculicola USDA.</title>
        <authorList>
            <person name="Kirkness E.F."/>
        </authorList>
    </citation>
    <scope>NUCLEOTIDE SEQUENCE [LARGE SCALE GENOMIC DNA]</scope>
    <source>
        <strain evidence="10">USDA</strain>
    </source>
</reference>
<dbReference type="PANTHER" id="PTHR11138:SF5">
    <property type="entry name" value="METHIONYL-TRNA FORMYLTRANSFERASE, MITOCHONDRIAL"/>
    <property type="match status" value="1"/>
</dbReference>
<dbReference type="Gene3D" id="3.10.25.10">
    <property type="entry name" value="Formyl transferase, C-terminal domain"/>
    <property type="match status" value="1"/>
</dbReference>
<comment type="function">
    <text evidence="1">Attaches a formyl group to the free amino group of methionyl-tRNA(fMet). The formyl group appears to play a dual role in the initiator identity of N-formylmethionyl-tRNA by promoting its recognition by IF2 and preventing the misappropriation of this tRNA by the elongation apparatus.</text>
</comment>
<dbReference type="NCBIfam" id="TIGR00460">
    <property type="entry name" value="fmt"/>
    <property type="match status" value="1"/>
</dbReference>
<organism evidence="10 11">
    <name type="scientific">Riesia pediculicola (strain USDA)</name>
    <dbReference type="NCBI Taxonomy" id="515618"/>
    <lineage>
        <taxon>Bacteria</taxon>
        <taxon>Pseudomonadati</taxon>
        <taxon>Pseudomonadota</taxon>
        <taxon>Gammaproteobacteria</taxon>
        <taxon>Enterobacterales</taxon>
        <taxon>Enterobacteriaceae</taxon>
        <taxon>Candidatus Riesia</taxon>
    </lineage>
</organism>
<dbReference type="Proteomes" id="UP000001700">
    <property type="component" value="Chromosome"/>
</dbReference>
<dbReference type="InterPro" id="IPR011034">
    <property type="entry name" value="Formyl_transferase-like_C_sf"/>
</dbReference>
<dbReference type="Pfam" id="PF02911">
    <property type="entry name" value="Formyl_trans_C"/>
    <property type="match status" value="1"/>
</dbReference>
<evidence type="ECO:0000313" key="11">
    <source>
        <dbReference type="Proteomes" id="UP000001700"/>
    </source>
</evidence>
<comment type="catalytic activity">
    <reaction evidence="7">
        <text>L-methionyl-tRNA(fMet) + (6R)-10-formyltetrahydrofolate = N-formyl-L-methionyl-tRNA(fMet) + (6S)-5,6,7,8-tetrahydrofolate + H(+)</text>
        <dbReference type="Rhea" id="RHEA:24380"/>
        <dbReference type="Rhea" id="RHEA-COMP:9952"/>
        <dbReference type="Rhea" id="RHEA-COMP:9953"/>
        <dbReference type="ChEBI" id="CHEBI:15378"/>
        <dbReference type="ChEBI" id="CHEBI:57453"/>
        <dbReference type="ChEBI" id="CHEBI:78530"/>
        <dbReference type="ChEBI" id="CHEBI:78844"/>
        <dbReference type="ChEBI" id="CHEBI:195366"/>
        <dbReference type="EC" id="2.1.2.9"/>
    </reaction>
</comment>
<dbReference type="OrthoDB" id="9802815at2"/>
<dbReference type="HOGENOM" id="CLU_033347_1_2_6"/>
<accession>D4G8K8</accession>
<dbReference type="InterPro" id="IPR005793">
    <property type="entry name" value="Formyl_trans_C"/>
</dbReference>
<name>D4G8K8_RIEPU</name>
<sequence length="320" mass="37082">MKRLRVIFAGSSHFSKIHLLNLLKFSNKRLIHVVGILSTPDRPSGRGLFAEPNSIKKISEELRIDCIQPNFLNDEFVYDWIFSKKVDIIIVAQYRLIFPEEILKRIPFGVWNIHCSLLPRWRGPSPIQYAILTGDERTGVSIVQMNSRIDTGDIIYQSCCLIDKGETFSSLYRKLVKVSLFSIMRSIDLLIKEKIVLKKQNENLATYSKKINKEMAEISWSSSTSLDLERKIRAFQFWPVSYFKVNQETIKILQAELVENYFGHALPGTIVRIERNGTIVSAKEGFLKILKMRKSGRKTVSSFEFKNYHLPWYQEGTLLK</sequence>
<comment type="similarity">
    <text evidence="2">Belongs to the Fmt family.</text>
</comment>
<dbReference type="eggNOG" id="COG0223">
    <property type="taxonomic scope" value="Bacteria"/>
</dbReference>
<feature type="domain" description="Formyl transferase N-terminal" evidence="8">
    <location>
        <begin position="6"/>
        <end position="177"/>
    </location>
</feature>
<dbReference type="InterPro" id="IPR036477">
    <property type="entry name" value="Formyl_transf_N_sf"/>
</dbReference>
<proteinExistence type="inferred from homology"/>
<evidence type="ECO:0000256" key="6">
    <source>
        <dbReference type="ARBA" id="ARBA00022917"/>
    </source>
</evidence>
<dbReference type="CDD" id="cd08704">
    <property type="entry name" value="Met_tRNA_FMT_C"/>
    <property type="match status" value="1"/>
</dbReference>
<evidence type="ECO:0000259" key="9">
    <source>
        <dbReference type="Pfam" id="PF02911"/>
    </source>
</evidence>
<dbReference type="SUPFAM" id="SSF50486">
    <property type="entry name" value="FMT C-terminal domain-like"/>
    <property type="match status" value="1"/>
</dbReference>
<evidence type="ECO:0000256" key="4">
    <source>
        <dbReference type="ARBA" id="ARBA00016014"/>
    </source>
</evidence>
<feature type="domain" description="Formyl transferase C-terminal" evidence="9">
    <location>
        <begin position="210"/>
        <end position="307"/>
    </location>
</feature>
<dbReference type="GO" id="GO:0004479">
    <property type="term" value="F:methionyl-tRNA formyltransferase activity"/>
    <property type="evidence" value="ECO:0007669"/>
    <property type="project" value="UniProtKB-EC"/>
</dbReference>
<dbReference type="InterPro" id="IPR005794">
    <property type="entry name" value="Fmt"/>
</dbReference>
<dbReference type="InterPro" id="IPR041711">
    <property type="entry name" value="Met-tRNA-FMT_N"/>
</dbReference>
<dbReference type="GO" id="GO:0005829">
    <property type="term" value="C:cytosol"/>
    <property type="evidence" value="ECO:0007669"/>
    <property type="project" value="TreeGrafter"/>
</dbReference>
<dbReference type="RefSeq" id="WP_013087532.1">
    <property type="nucleotide sequence ID" value="NC_014109.1"/>
</dbReference>
<evidence type="ECO:0000259" key="8">
    <source>
        <dbReference type="Pfam" id="PF00551"/>
    </source>
</evidence>
<keyword evidence="11" id="KW-1185">Reference proteome</keyword>
<dbReference type="EMBL" id="CP001085">
    <property type="protein sequence ID" value="ADD79543.1"/>
    <property type="molecule type" value="Genomic_DNA"/>
</dbReference>
<evidence type="ECO:0000256" key="7">
    <source>
        <dbReference type="ARBA" id="ARBA00048558"/>
    </source>
</evidence>
<evidence type="ECO:0000256" key="5">
    <source>
        <dbReference type="ARBA" id="ARBA00022679"/>
    </source>
</evidence>
<protein>
    <recommendedName>
        <fullName evidence="4">Methionyl-tRNA formyltransferase</fullName>
        <ecNumber evidence="3">2.1.2.9</ecNumber>
    </recommendedName>
</protein>
<dbReference type="Pfam" id="PF00551">
    <property type="entry name" value="Formyl_trans_N"/>
    <property type="match status" value="1"/>
</dbReference>
<dbReference type="EC" id="2.1.2.9" evidence="3"/>
<keyword evidence="5 10" id="KW-0808">Transferase</keyword>
<dbReference type="KEGG" id="rip:RIEPE_0423"/>
<dbReference type="InterPro" id="IPR044135">
    <property type="entry name" value="Met-tRNA-FMT_C"/>
</dbReference>
<dbReference type="AlphaFoldDB" id="D4G8K8"/>
<keyword evidence="6" id="KW-0648">Protein biosynthesis</keyword>
<evidence type="ECO:0000313" key="10">
    <source>
        <dbReference type="EMBL" id="ADD79543.1"/>
    </source>
</evidence>
<evidence type="ECO:0000256" key="1">
    <source>
        <dbReference type="ARBA" id="ARBA00002606"/>
    </source>
</evidence>
<dbReference type="InterPro" id="IPR002376">
    <property type="entry name" value="Formyl_transf_N"/>
</dbReference>
<evidence type="ECO:0000256" key="2">
    <source>
        <dbReference type="ARBA" id="ARBA00010699"/>
    </source>
</evidence>
<dbReference type="PANTHER" id="PTHR11138">
    <property type="entry name" value="METHIONYL-TRNA FORMYLTRANSFERASE"/>
    <property type="match status" value="1"/>
</dbReference>
<evidence type="ECO:0000256" key="3">
    <source>
        <dbReference type="ARBA" id="ARBA00012261"/>
    </source>
</evidence>
<dbReference type="InterPro" id="IPR037022">
    <property type="entry name" value="Formyl_trans_C_sf"/>
</dbReference>
<dbReference type="SUPFAM" id="SSF53328">
    <property type="entry name" value="Formyltransferase"/>
    <property type="match status" value="1"/>
</dbReference>